<accession>A0A839S703</accession>
<keyword evidence="2" id="KW-1185">Reference proteome</keyword>
<comment type="caution">
    <text evidence="1">The sequence shown here is derived from an EMBL/GenBank/DDBJ whole genome shotgun (WGS) entry which is preliminary data.</text>
</comment>
<dbReference type="EMBL" id="JACHWU010000006">
    <property type="protein sequence ID" value="MBB3053043.1"/>
    <property type="molecule type" value="Genomic_DNA"/>
</dbReference>
<gene>
    <name evidence="1" type="ORF">FHS23_004086</name>
</gene>
<evidence type="ECO:0000313" key="1">
    <source>
        <dbReference type="EMBL" id="MBB3053043.1"/>
    </source>
</evidence>
<dbReference type="Proteomes" id="UP000550714">
    <property type="component" value="Unassembled WGS sequence"/>
</dbReference>
<dbReference type="RefSeq" id="WP_183658374.1">
    <property type="nucleotide sequence ID" value="NZ_JACHWU010000006.1"/>
</dbReference>
<protein>
    <submittedName>
        <fullName evidence="1">Uncharacterized protein</fullName>
    </submittedName>
</protein>
<evidence type="ECO:0000313" key="2">
    <source>
        <dbReference type="Proteomes" id="UP000550714"/>
    </source>
</evidence>
<dbReference type="AlphaFoldDB" id="A0A839S703"/>
<reference evidence="1 2" key="1">
    <citation type="submission" date="2020-08" db="EMBL/GenBank/DDBJ databases">
        <title>Genomic Encyclopedia of Type Strains, Phase III (KMG-III): the genomes of soil and plant-associated and newly described type strains.</title>
        <authorList>
            <person name="Whitman W."/>
        </authorList>
    </citation>
    <scope>NUCLEOTIDE SEQUENCE [LARGE SCALE GENOMIC DNA]</scope>
    <source>
        <strain evidence="1 2">CECT 8577</strain>
    </source>
</reference>
<name>A0A839S703_9PSEU</name>
<sequence length="72" mass="8429">MSEQVMPRNRMPLLDGSVTLSRADWWAVMTALAGDKSQRDRALDVLQRWAPPPWLDALDEYEMRERVSREAR</sequence>
<proteinExistence type="predicted"/>
<organism evidence="1 2">
    <name type="scientific">Prauserella isguenensis</name>
    <dbReference type="NCBI Taxonomy" id="1470180"/>
    <lineage>
        <taxon>Bacteria</taxon>
        <taxon>Bacillati</taxon>
        <taxon>Actinomycetota</taxon>
        <taxon>Actinomycetes</taxon>
        <taxon>Pseudonocardiales</taxon>
        <taxon>Pseudonocardiaceae</taxon>
        <taxon>Prauserella</taxon>
    </lineage>
</organism>